<name>A0A0B6YF36_9EUPU</name>
<feature type="non-terminal residue" evidence="1">
    <location>
        <position position="1"/>
    </location>
</feature>
<dbReference type="EMBL" id="HACG01007924">
    <property type="protein sequence ID" value="CEK54789.1"/>
    <property type="molecule type" value="Transcribed_RNA"/>
</dbReference>
<reference evidence="1" key="1">
    <citation type="submission" date="2014-12" db="EMBL/GenBank/DDBJ databases">
        <title>Insight into the proteome of Arion vulgaris.</title>
        <authorList>
            <person name="Aradska J."/>
            <person name="Bulat T."/>
            <person name="Smidak R."/>
            <person name="Sarate P."/>
            <person name="Gangsoo J."/>
            <person name="Sialana F."/>
            <person name="Bilban M."/>
            <person name="Lubec G."/>
        </authorList>
    </citation>
    <scope>NUCLEOTIDE SEQUENCE</scope>
    <source>
        <tissue evidence="1">Skin</tissue>
    </source>
</reference>
<organism evidence="1">
    <name type="scientific">Arion vulgaris</name>
    <dbReference type="NCBI Taxonomy" id="1028688"/>
    <lineage>
        <taxon>Eukaryota</taxon>
        <taxon>Metazoa</taxon>
        <taxon>Spiralia</taxon>
        <taxon>Lophotrochozoa</taxon>
        <taxon>Mollusca</taxon>
        <taxon>Gastropoda</taxon>
        <taxon>Heterobranchia</taxon>
        <taxon>Euthyneura</taxon>
        <taxon>Panpulmonata</taxon>
        <taxon>Eupulmonata</taxon>
        <taxon>Stylommatophora</taxon>
        <taxon>Helicina</taxon>
        <taxon>Arionoidea</taxon>
        <taxon>Arionidae</taxon>
        <taxon>Arion</taxon>
    </lineage>
</organism>
<protein>
    <submittedName>
        <fullName evidence="1">Uncharacterized protein</fullName>
    </submittedName>
</protein>
<gene>
    <name evidence="1" type="primary">ORF23644</name>
</gene>
<proteinExistence type="predicted"/>
<sequence>VGNARIVESALIVGPGPLVVVSPQGGTSIIQFVTLAISSETKVYAVLYVEKHTDTFIIRPCCHAYCVKNMCIVNVIQLSTPTNWKN</sequence>
<accession>A0A0B6YF36</accession>
<evidence type="ECO:0000313" key="1">
    <source>
        <dbReference type="EMBL" id="CEK54789.1"/>
    </source>
</evidence>
<dbReference type="AlphaFoldDB" id="A0A0B6YF36"/>